<feature type="signal peptide" evidence="1">
    <location>
        <begin position="1"/>
        <end position="17"/>
    </location>
</feature>
<name>A0A0N4ZMS4_PARTI</name>
<keyword evidence="2" id="KW-1185">Reference proteome</keyword>
<dbReference type="Proteomes" id="UP000038045">
    <property type="component" value="Unplaced"/>
</dbReference>
<organism evidence="2 3">
    <name type="scientific">Parastrongyloides trichosuri</name>
    <name type="common">Possum-specific nematode worm</name>
    <dbReference type="NCBI Taxonomy" id="131310"/>
    <lineage>
        <taxon>Eukaryota</taxon>
        <taxon>Metazoa</taxon>
        <taxon>Ecdysozoa</taxon>
        <taxon>Nematoda</taxon>
        <taxon>Chromadorea</taxon>
        <taxon>Rhabditida</taxon>
        <taxon>Tylenchina</taxon>
        <taxon>Panagrolaimomorpha</taxon>
        <taxon>Strongyloidoidea</taxon>
        <taxon>Strongyloididae</taxon>
        <taxon>Parastrongyloides</taxon>
    </lineage>
</organism>
<reference evidence="3" key="1">
    <citation type="submission" date="2017-02" db="UniProtKB">
        <authorList>
            <consortium name="WormBaseParasite"/>
        </authorList>
    </citation>
    <scope>IDENTIFICATION</scope>
</reference>
<keyword evidence="1" id="KW-0732">Signal</keyword>
<dbReference type="AlphaFoldDB" id="A0A0N4ZMS4"/>
<evidence type="ECO:0000313" key="3">
    <source>
        <dbReference type="WBParaSite" id="PTRK_0000984100.1"/>
    </source>
</evidence>
<feature type="chain" id="PRO_5005891964" evidence="1">
    <location>
        <begin position="18"/>
        <end position="270"/>
    </location>
</feature>
<accession>A0A0N4ZMS4</accession>
<dbReference type="WBParaSite" id="PTRK_0000984100.1">
    <property type="protein sequence ID" value="PTRK_0000984100.1"/>
    <property type="gene ID" value="PTRK_0000984100"/>
</dbReference>
<sequence>MNIAILFLYFNLYFVSSRFCTDSKKGICEVDDLGGWCYHNITSNEYSCDDNNFCTNKENLKGRTNFGGCYKSGDSEESTECCCNKGELCNLAMMVAQSEGNDDLQKCYYANEKSNEETVVYKECVEPYCLVYMEKDVIGTTSRVFHGCESKTIFRYKTSKIENDIYGNNTNWDEFEKIVENPRCSRILDLVEPNENGTKIGCIDTNYVHNGIEKKGKYCCCKGTDFCNEGIHWSHQTVSFDFSSEINSSVKSKISTLILMIIAFIIKMSE</sequence>
<proteinExistence type="predicted"/>
<evidence type="ECO:0000256" key="1">
    <source>
        <dbReference type="SAM" id="SignalP"/>
    </source>
</evidence>
<evidence type="ECO:0000313" key="2">
    <source>
        <dbReference type="Proteomes" id="UP000038045"/>
    </source>
</evidence>
<protein>
    <submittedName>
        <fullName evidence="3">Myristylated protein</fullName>
    </submittedName>
</protein>